<keyword evidence="4" id="KW-1185">Reference proteome</keyword>
<keyword evidence="1" id="KW-0175">Coiled coil</keyword>
<feature type="coiled-coil region" evidence="1">
    <location>
        <begin position="96"/>
        <end position="152"/>
    </location>
</feature>
<gene>
    <name evidence="3" type="ORF">IMSHALPRED_003225</name>
</gene>
<protein>
    <submittedName>
        <fullName evidence="3">Uncharacterized protein</fullName>
    </submittedName>
</protein>
<sequence length="414" mass="47712">MEGRFGSFLPLLPPPKIQSKGPDSTAEAETREAGFCGIEGDDLHRSSRYTDGETRIVLVRDGEKDCWAMLVSPEMVDHINFAKQQRRAIEKRESAVDEAATEVLTIEVSIEEAEERFNQAEGQETKQLQRDIDKLQIKLRQAKDRADMSQEDMESYQSGFECSKSTTQRMVEDALEEAGLLDTPEADSPSRSTAKGMDETAQSDQSSLSSKDNENVVMTDAPTEEELFRRAACEDLDQSRRAQRDAQIAFDGRKEHYEQEVVRFDRLTMEGEMSCTRSEFDIEHDLKYVQQLTRNLREADEWLMRAEQHCQALGIRTDPEISYSDYSDYTNVYRNADDDSWTEQVTSPEARLRQEGVEAWIYEVWEKQNPEIRELYDFVSFGSWDSRPDDPMDSVSVLDCDRWVVEIGRWQECC</sequence>
<dbReference type="AlphaFoldDB" id="A0A8H3EZP6"/>
<feature type="region of interest" description="Disordered" evidence="2">
    <location>
        <begin position="177"/>
        <end position="216"/>
    </location>
</feature>
<evidence type="ECO:0000256" key="1">
    <source>
        <dbReference type="SAM" id="Coils"/>
    </source>
</evidence>
<dbReference type="EMBL" id="CAJPDT010000017">
    <property type="protein sequence ID" value="CAF9916526.1"/>
    <property type="molecule type" value="Genomic_DNA"/>
</dbReference>
<name>A0A8H3EZP6_9LECA</name>
<comment type="caution">
    <text evidence="3">The sequence shown here is derived from an EMBL/GenBank/DDBJ whole genome shotgun (WGS) entry which is preliminary data.</text>
</comment>
<organism evidence="3 4">
    <name type="scientific">Imshaugia aleurites</name>
    <dbReference type="NCBI Taxonomy" id="172621"/>
    <lineage>
        <taxon>Eukaryota</taxon>
        <taxon>Fungi</taxon>
        <taxon>Dikarya</taxon>
        <taxon>Ascomycota</taxon>
        <taxon>Pezizomycotina</taxon>
        <taxon>Lecanoromycetes</taxon>
        <taxon>OSLEUM clade</taxon>
        <taxon>Lecanoromycetidae</taxon>
        <taxon>Lecanorales</taxon>
        <taxon>Lecanorineae</taxon>
        <taxon>Parmeliaceae</taxon>
        <taxon>Imshaugia</taxon>
    </lineage>
</organism>
<feature type="compositionally biased region" description="Polar residues" evidence="2">
    <location>
        <begin position="200"/>
        <end position="210"/>
    </location>
</feature>
<evidence type="ECO:0000313" key="4">
    <source>
        <dbReference type="Proteomes" id="UP000664534"/>
    </source>
</evidence>
<dbReference type="Proteomes" id="UP000664534">
    <property type="component" value="Unassembled WGS sequence"/>
</dbReference>
<evidence type="ECO:0000313" key="3">
    <source>
        <dbReference type="EMBL" id="CAF9916526.1"/>
    </source>
</evidence>
<proteinExistence type="predicted"/>
<evidence type="ECO:0000256" key="2">
    <source>
        <dbReference type="SAM" id="MobiDB-lite"/>
    </source>
</evidence>
<reference evidence="3" key="1">
    <citation type="submission" date="2021-03" db="EMBL/GenBank/DDBJ databases">
        <authorList>
            <person name="Tagirdzhanova G."/>
        </authorList>
    </citation>
    <scope>NUCLEOTIDE SEQUENCE</scope>
</reference>
<feature type="region of interest" description="Disordered" evidence="2">
    <location>
        <begin position="1"/>
        <end position="30"/>
    </location>
</feature>
<accession>A0A8H3EZP6</accession>
<dbReference type="OrthoDB" id="5391053at2759"/>